<reference evidence="7" key="1">
    <citation type="submission" date="2021-01" db="EMBL/GenBank/DDBJ databases">
        <title>Modified the classification status of verrucomicrobia.</title>
        <authorList>
            <person name="Feng X."/>
        </authorList>
    </citation>
    <scope>NUCLEOTIDE SEQUENCE</scope>
    <source>
        <strain evidence="7">_KCTC 22039</strain>
    </source>
</reference>
<dbReference type="InterPro" id="IPR050738">
    <property type="entry name" value="Sulfatase"/>
</dbReference>
<evidence type="ECO:0000313" key="7">
    <source>
        <dbReference type="EMBL" id="MBK1790449.1"/>
    </source>
</evidence>
<dbReference type="PANTHER" id="PTHR42693">
    <property type="entry name" value="ARYLSULFATASE FAMILY MEMBER"/>
    <property type="match status" value="1"/>
</dbReference>
<dbReference type="PANTHER" id="PTHR42693:SF53">
    <property type="entry name" value="ENDO-4-O-SULFATASE"/>
    <property type="match status" value="1"/>
</dbReference>
<dbReference type="Proteomes" id="UP000624703">
    <property type="component" value="Unassembled WGS sequence"/>
</dbReference>
<evidence type="ECO:0000313" key="8">
    <source>
        <dbReference type="Proteomes" id="UP000624703"/>
    </source>
</evidence>
<sequence>MLKKKIKSLLGASLALGVAAAVHAEERPNILFILCDDMGCYDPSFRGANDLFETPALDSIAAEGVYFDQGYVSASVCGPSRSGLVTGIYQQKFGMGENPNEAGWPENPKFPMAGIPLDVKMISEYLQPAGYHTGYIGKWHLGMNEALRPNSRGYDYWFGFLNGAHSFIKSNMEFTGPPQFWPTWKNDEIVPHDGYYTDMFTDEGVKFIERNANKEEPFFLFMSYNAPHAPWQMPENVKHQVEHIEDSKKQVYAGMVVSMDNGIQRLLDSLKEQKIYDNTLVVFLSDNGAPRDSMATNADLKGFKGSVYEGGLRVPFLMSWPKQLKGGQQYDHPVSSLDLVPTILEITGTDDHGTEFDGMNIMPYITGEKNEAPRQTFYWRRDDNYAIREGDWKLTFNNGRAGHHAPILELFNIAEDPTESKDLSQKMPEKVQMLQTKFDSWDSVLPDSQCWGAPHNRKKR</sequence>
<dbReference type="PROSITE" id="PS00523">
    <property type="entry name" value="SULFATASE_1"/>
    <property type="match status" value="1"/>
</dbReference>
<dbReference type="SUPFAM" id="SSF53649">
    <property type="entry name" value="Alkaline phosphatase-like"/>
    <property type="match status" value="1"/>
</dbReference>
<keyword evidence="2" id="KW-0479">Metal-binding</keyword>
<evidence type="ECO:0000256" key="2">
    <source>
        <dbReference type="ARBA" id="ARBA00022723"/>
    </source>
</evidence>
<dbReference type="EMBL" id="JAENIM010000021">
    <property type="protein sequence ID" value="MBK1790449.1"/>
    <property type="molecule type" value="Genomic_DNA"/>
</dbReference>
<keyword evidence="5" id="KW-0732">Signal</keyword>
<dbReference type="GO" id="GO:0046872">
    <property type="term" value="F:metal ion binding"/>
    <property type="evidence" value="ECO:0007669"/>
    <property type="project" value="UniProtKB-KW"/>
</dbReference>
<dbReference type="Gene3D" id="3.30.1120.10">
    <property type="match status" value="1"/>
</dbReference>
<comment type="caution">
    <text evidence="7">The sequence shown here is derived from an EMBL/GenBank/DDBJ whole genome shotgun (WGS) entry which is preliminary data.</text>
</comment>
<keyword evidence="8" id="KW-1185">Reference proteome</keyword>
<proteinExistence type="inferred from homology"/>
<dbReference type="AlphaFoldDB" id="A0A8J7MBE1"/>
<feature type="domain" description="Sulfatase N-terminal" evidence="6">
    <location>
        <begin position="28"/>
        <end position="348"/>
    </location>
</feature>
<comment type="similarity">
    <text evidence="1">Belongs to the sulfatase family.</text>
</comment>
<keyword evidence="4" id="KW-0106">Calcium</keyword>
<feature type="chain" id="PRO_5035262991" evidence="5">
    <location>
        <begin position="25"/>
        <end position="460"/>
    </location>
</feature>
<dbReference type="InterPro" id="IPR024607">
    <property type="entry name" value="Sulfatase_CS"/>
</dbReference>
<accession>A0A8J7MBE1</accession>
<dbReference type="Gene3D" id="3.40.720.10">
    <property type="entry name" value="Alkaline Phosphatase, subunit A"/>
    <property type="match status" value="1"/>
</dbReference>
<dbReference type="RefSeq" id="WP_200310479.1">
    <property type="nucleotide sequence ID" value="NZ_JAENIM010000021.1"/>
</dbReference>
<organism evidence="7 8">
    <name type="scientific">Persicirhabdus sediminis</name>
    <dbReference type="NCBI Taxonomy" id="454144"/>
    <lineage>
        <taxon>Bacteria</taxon>
        <taxon>Pseudomonadati</taxon>
        <taxon>Verrucomicrobiota</taxon>
        <taxon>Verrucomicrobiia</taxon>
        <taxon>Verrucomicrobiales</taxon>
        <taxon>Verrucomicrobiaceae</taxon>
        <taxon>Persicirhabdus</taxon>
    </lineage>
</organism>
<keyword evidence="3 7" id="KW-0378">Hydrolase</keyword>
<feature type="signal peptide" evidence="5">
    <location>
        <begin position="1"/>
        <end position="24"/>
    </location>
</feature>
<evidence type="ECO:0000256" key="1">
    <source>
        <dbReference type="ARBA" id="ARBA00008779"/>
    </source>
</evidence>
<dbReference type="InterPro" id="IPR017850">
    <property type="entry name" value="Alkaline_phosphatase_core_sf"/>
</dbReference>
<gene>
    <name evidence="7" type="ORF">JIN82_04670</name>
</gene>
<protein>
    <submittedName>
        <fullName evidence="7">Sulfatase-like hydrolase/transferase</fullName>
    </submittedName>
</protein>
<evidence type="ECO:0000256" key="5">
    <source>
        <dbReference type="SAM" id="SignalP"/>
    </source>
</evidence>
<evidence type="ECO:0000259" key="6">
    <source>
        <dbReference type="Pfam" id="PF00884"/>
    </source>
</evidence>
<evidence type="ECO:0000256" key="4">
    <source>
        <dbReference type="ARBA" id="ARBA00022837"/>
    </source>
</evidence>
<name>A0A8J7MBE1_9BACT</name>
<evidence type="ECO:0000256" key="3">
    <source>
        <dbReference type="ARBA" id="ARBA00022801"/>
    </source>
</evidence>
<dbReference type="GO" id="GO:0004065">
    <property type="term" value="F:arylsulfatase activity"/>
    <property type="evidence" value="ECO:0007669"/>
    <property type="project" value="TreeGrafter"/>
</dbReference>
<dbReference type="PROSITE" id="PS00149">
    <property type="entry name" value="SULFATASE_2"/>
    <property type="match status" value="1"/>
</dbReference>
<dbReference type="InterPro" id="IPR000917">
    <property type="entry name" value="Sulfatase_N"/>
</dbReference>
<dbReference type="Pfam" id="PF00884">
    <property type="entry name" value="Sulfatase"/>
    <property type="match status" value="1"/>
</dbReference>